<dbReference type="EMBL" id="JACAGB010000012">
    <property type="protein sequence ID" value="KAF6331863.1"/>
    <property type="molecule type" value="Genomic_DNA"/>
</dbReference>
<feature type="region of interest" description="Disordered" evidence="1">
    <location>
        <begin position="161"/>
        <end position="210"/>
    </location>
</feature>
<feature type="region of interest" description="Disordered" evidence="1">
    <location>
        <begin position="119"/>
        <end position="145"/>
    </location>
</feature>
<sequence length="224" mass="23697">MPLPQPLSGATPIFPALLPAAVDPRSSHHPSPGTHPLQPRQTCLVPPKIRKKRGSLLPPEQEGEGRGGGREHLKVGSGMFFPVPGAGTQWALLQCGPAQSAGYGQLLPQSFFGNRATPATGLQPLPRPRLPGTIPPHPPRDSQAKEASWSIFLAKWLGEGGSASGVKRQSQPPRGSERPPHPPFSIPRLHSGPGLLFAAPPPAQNKHRGRACAHWEHYAGSSGA</sequence>
<protein>
    <submittedName>
        <fullName evidence="2">Uncharacterized protein</fullName>
    </submittedName>
</protein>
<evidence type="ECO:0000256" key="1">
    <source>
        <dbReference type="SAM" id="MobiDB-lite"/>
    </source>
</evidence>
<evidence type="ECO:0000313" key="3">
    <source>
        <dbReference type="Proteomes" id="UP000558488"/>
    </source>
</evidence>
<keyword evidence="3" id="KW-1185">Reference proteome</keyword>
<reference evidence="2 3" key="1">
    <citation type="journal article" date="2020" name="Nature">
        <title>Six reference-quality genomes reveal evolution of bat adaptations.</title>
        <authorList>
            <person name="Jebb D."/>
            <person name="Huang Z."/>
            <person name="Pippel M."/>
            <person name="Hughes G.M."/>
            <person name="Lavrichenko K."/>
            <person name="Devanna P."/>
            <person name="Winkler S."/>
            <person name="Jermiin L.S."/>
            <person name="Skirmuntt E.C."/>
            <person name="Katzourakis A."/>
            <person name="Burkitt-Gray L."/>
            <person name="Ray D.A."/>
            <person name="Sullivan K.A.M."/>
            <person name="Roscito J.G."/>
            <person name="Kirilenko B.M."/>
            <person name="Davalos L.M."/>
            <person name="Corthals A.P."/>
            <person name="Power M.L."/>
            <person name="Jones G."/>
            <person name="Ransome R.D."/>
            <person name="Dechmann D.K.N."/>
            <person name="Locatelli A.G."/>
            <person name="Puechmaille S.J."/>
            <person name="Fedrigo O."/>
            <person name="Jarvis E.D."/>
            <person name="Hiller M."/>
            <person name="Vernes S.C."/>
            <person name="Myers E.W."/>
            <person name="Teeling E.C."/>
        </authorList>
    </citation>
    <scope>NUCLEOTIDE SEQUENCE [LARGE SCALE GENOMIC DNA]</scope>
    <source>
        <strain evidence="2">MPipKuh1</strain>
        <tissue evidence="2">Flight muscle</tissue>
    </source>
</reference>
<gene>
    <name evidence="2" type="ORF">mPipKuh1_008171</name>
</gene>
<feature type="region of interest" description="Disordered" evidence="1">
    <location>
        <begin position="19"/>
        <end position="71"/>
    </location>
</feature>
<name>A0A7J7W3J5_PIPKU</name>
<accession>A0A7J7W3J5</accession>
<organism evidence="2 3">
    <name type="scientific">Pipistrellus kuhlii</name>
    <name type="common">Kuhl's pipistrelle</name>
    <dbReference type="NCBI Taxonomy" id="59472"/>
    <lineage>
        <taxon>Eukaryota</taxon>
        <taxon>Metazoa</taxon>
        <taxon>Chordata</taxon>
        <taxon>Craniata</taxon>
        <taxon>Vertebrata</taxon>
        <taxon>Euteleostomi</taxon>
        <taxon>Mammalia</taxon>
        <taxon>Eutheria</taxon>
        <taxon>Laurasiatheria</taxon>
        <taxon>Chiroptera</taxon>
        <taxon>Yangochiroptera</taxon>
        <taxon>Vespertilionidae</taxon>
        <taxon>Pipistrellus</taxon>
    </lineage>
</organism>
<feature type="compositionally biased region" description="Pro residues" evidence="1">
    <location>
        <begin position="125"/>
        <end position="137"/>
    </location>
</feature>
<dbReference type="Proteomes" id="UP000558488">
    <property type="component" value="Unassembled WGS sequence"/>
</dbReference>
<evidence type="ECO:0000313" key="2">
    <source>
        <dbReference type="EMBL" id="KAF6331863.1"/>
    </source>
</evidence>
<dbReference type="AlphaFoldDB" id="A0A7J7W3J5"/>
<comment type="caution">
    <text evidence="2">The sequence shown here is derived from an EMBL/GenBank/DDBJ whole genome shotgun (WGS) entry which is preliminary data.</text>
</comment>
<proteinExistence type="predicted"/>